<dbReference type="PRINTS" id="PR00344">
    <property type="entry name" value="BCTRLSENSOR"/>
</dbReference>
<protein>
    <recommendedName>
        <fullName evidence="3">histidine kinase</fullName>
        <ecNumber evidence="3">2.7.13.3</ecNumber>
    </recommendedName>
</protein>
<dbReference type="InterPro" id="IPR004358">
    <property type="entry name" value="Sig_transdc_His_kin-like_C"/>
</dbReference>
<comment type="caution">
    <text evidence="17">The sequence shown here is derived from an EMBL/GenBank/DDBJ whole genome shotgun (WGS) entry which is preliminary data.</text>
</comment>
<evidence type="ECO:0000256" key="2">
    <source>
        <dbReference type="ARBA" id="ARBA00004651"/>
    </source>
</evidence>
<keyword evidence="13 14" id="KW-0472">Membrane</keyword>
<dbReference type="FunFam" id="1.10.287.130:FF:000001">
    <property type="entry name" value="Two-component sensor histidine kinase"/>
    <property type="match status" value="1"/>
</dbReference>
<dbReference type="PANTHER" id="PTHR45528:SF1">
    <property type="entry name" value="SENSOR HISTIDINE KINASE CPXA"/>
    <property type="match status" value="1"/>
</dbReference>
<evidence type="ECO:0000256" key="1">
    <source>
        <dbReference type="ARBA" id="ARBA00000085"/>
    </source>
</evidence>
<keyword evidence="8" id="KW-0547">Nucleotide-binding</keyword>
<keyword evidence="5" id="KW-0597">Phosphoprotein</keyword>
<evidence type="ECO:0000256" key="4">
    <source>
        <dbReference type="ARBA" id="ARBA00022475"/>
    </source>
</evidence>
<dbReference type="InterPro" id="IPR050398">
    <property type="entry name" value="HssS/ArlS-like"/>
</dbReference>
<dbReference type="PROSITE" id="PS50885">
    <property type="entry name" value="HAMP"/>
    <property type="match status" value="1"/>
</dbReference>
<dbReference type="SMART" id="SM00387">
    <property type="entry name" value="HATPase_c"/>
    <property type="match status" value="1"/>
</dbReference>
<keyword evidence="11 14" id="KW-1133">Transmembrane helix</keyword>
<dbReference type="Gene3D" id="6.10.340.10">
    <property type="match status" value="1"/>
</dbReference>
<dbReference type="CDD" id="cd06225">
    <property type="entry name" value="HAMP"/>
    <property type="match status" value="1"/>
</dbReference>
<dbReference type="Gene3D" id="1.10.287.130">
    <property type="match status" value="1"/>
</dbReference>
<dbReference type="AlphaFoldDB" id="A0A9J6QPJ7"/>
<dbReference type="InterPro" id="IPR005467">
    <property type="entry name" value="His_kinase_dom"/>
</dbReference>
<evidence type="ECO:0000256" key="12">
    <source>
        <dbReference type="ARBA" id="ARBA00023012"/>
    </source>
</evidence>
<accession>A0A9J6QPJ7</accession>
<feature type="domain" description="Histidine kinase" evidence="15">
    <location>
        <begin position="241"/>
        <end position="456"/>
    </location>
</feature>
<dbReference type="SUPFAM" id="SSF55874">
    <property type="entry name" value="ATPase domain of HSP90 chaperone/DNA topoisomerase II/histidine kinase"/>
    <property type="match status" value="1"/>
</dbReference>
<dbReference type="RefSeq" id="WP_148397117.1">
    <property type="nucleotide sequence ID" value="NZ_JAJAGH010000010.1"/>
</dbReference>
<dbReference type="CDD" id="cd00082">
    <property type="entry name" value="HisKA"/>
    <property type="match status" value="1"/>
</dbReference>
<evidence type="ECO:0000313" key="17">
    <source>
        <dbReference type="EMBL" id="MCU7377364.1"/>
    </source>
</evidence>
<feature type="transmembrane region" description="Helical" evidence="14">
    <location>
        <begin position="12"/>
        <end position="32"/>
    </location>
</feature>
<evidence type="ECO:0000256" key="11">
    <source>
        <dbReference type="ARBA" id="ARBA00022989"/>
    </source>
</evidence>
<keyword evidence="6" id="KW-0808">Transferase</keyword>
<dbReference type="InterPro" id="IPR036097">
    <property type="entry name" value="HisK_dim/P_sf"/>
</dbReference>
<evidence type="ECO:0000256" key="10">
    <source>
        <dbReference type="ARBA" id="ARBA00022840"/>
    </source>
</evidence>
<keyword evidence="7 14" id="KW-0812">Transmembrane</keyword>
<dbReference type="InterPro" id="IPR003661">
    <property type="entry name" value="HisK_dim/P_dom"/>
</dbReference>
<evidence type="ECO:0000256" key="13">
    <source>
        <dbReference type="ARBA" id="ARBA00023136"/>
    </source>
</evidence>
<dbReference type="SMART" id="SM00304">
    <property type="entry name" value="HAMP"/>
    <property type="match status" value="1"/>
</dbReference>
<gene>
    <name evidence="17" type="ORF">OBO34_03230</name>
</gene>
<dbReference type="Gene3D" id="3.30.565.10">
    <property type="entry name" value="Histidine kinase-like ATPase, C-terminal domain"/>
    <property type="match status" value="1"/>
</dbReference>
<dbReference type="FunFam" id="3.30.565.10:FF:000006">
    <property type="entry name" value="Sensor histidine kinase WalK"/>
    <property type="match status" value="1"/>
</dbReference>
<evidence type="ECO:0000256" key="14">
    <source>
        <dbReference type="SAM" id="Phobius"/>
    </source>
</evidence>
<keyword evidence="18" id="KW-1185">Reference proteome</keyword>
<feature type="transmembrane region" description="Helical" evidence="14">
    <location>
        <begin position="151"/>
        <end position="174"/>
    </location>
</feature>
<feature type="domain" description="HAMP" evidence="16">
    <location>
        <begin position="176"/>
        <end position="233"/>
    </location>
</feature>
<dbReference type="CDD" id="cd00075">
    <property type="entry name" value="HATPase"/>
    <property type="match status" value="1"/>
</dbReference>
<dbReference type="Pfam" id="PF00672">
    <property type="entry name" value="HAMP"/>
    <property type="match status" value="1"/>
</dbReference>
<evidence type="ECO:0000256" key="7">
    <source>
        <dbReference type="ARBA" id="ARBA00022692"/>
    </source>
</evidence>
<proteinExistence type="predicted"/>
<name>A0A9J6QPJ7_9FIRM</name>
<dbReference type="InterPro" id="IPR003660">
    <property type="entry name" value="HAMP_dom"/>
</dbReference>
<reference evidence="17" key="1">
    <citation type="submission" date="2022-09" db="EMBL/GenBank/DDBJ databases">
        <title>Culturomic study of gut microbiota in children with autism spectrum disorder.</title>
        <authorList>
            <person name="Efimov B.A."/>
            <person name="Chaplin A.V."/>
            <person name="Sokolova S.R."/>
            <person name="Pikina A.P."/>
            <person name="Korzhanova M."/>
            <person name="Belova V."/>
            <person name="Korostin D."/>
        </authorList>
    </citation>
    <scope>NUCLEOTIDE SEQUENCE</scope>
    <source>
        <strain evidence="17">ASD5510</strain>
    </source>
</reference>
<evidence type="ECO:0000256" key="9">
    <source>
        <dbReference type="ARBA" id="ARBA00022777"/>
    </source>
</evidence>
<sequence>MKKFSIKTRVTIWYVFFLVVLVCLVFVSLIYTSNRLIQKNIMGDLTAVVEDSCRDVKIKDGILEIDDDMITYRDSVYVLVYKENNFIVTGSLPAGVKKEIPFKAGQARKETDSGREFYVYDYLISDETFDDVWVRGITSADLGKSDPAIAFMLKMFLIALPLLILLAALGGYYITKSAFRPVFRISETARRIEASKDLSQRIGLDAQTNTKDELYDLAATFDRMLTRLEASFQAEKQFSNDASHELRTPISVIMAQCEYALRKASTLEEAQTALEVILAQSKNMSALVSQLLTLARADQGTAQLEFETINISEITDMVALEQAELAARKNISIQRDIQPDIFACVDETLFMRIFINLISNGIKYGKEGGFIRVILKRDKDRAVSQIIDDGIGIPPQDLPKIWDRFYQVNPSRSSGSGAGLGLSMVKWIVSAHGGTIKVDSILGKGTRFTISLPLNRTIQKEEVYHERENFEE</sequence>
<evidence type="ECO:0000256" key="6">
    <source>
        <dbReference type="ARBA" id="ARBA00022679"/>
    </source>
</evidence>
<dbReference type="SMART" id="SM00388">
    <property type="entry name" value="HisKA"/>
    <property type="match status" value="1"/>
</dbReference>
<evidence type="ECO:0000259" key="16">
    <source>
        <dbReference type="PROSITE" id="PS50885"/>
    </source>
</evidence>
<evidence type="ECO:0000259" key="15">
    <source>
        <dbReference type="PROSITE" id="PS50109"/>
    </source>
</evidence>
<keyword evidence="9" id="KW-0418">Kinase</keyword>
<keyword evidence="4" id="KW-1003">Cell membrane</keyword>
<dbReference type="EMBL" id="JAOSHN010000001">
    <property type="protein sequence ID" value="MCU7377364.1"/>
    <property type="molecule type" value="Genomic_DNA"/>
</dbReference>
<dbReference type="Pfam" id="PF02518">
    <property type="entry name" value="HATPase_c"/>
    <property type="match status" value="1"/>
</dbReference>
<dbReference type="GO" id="GO:0005886">
    <property type="term" value="C:plasma membrane"/>
    <property type="evidence" value="ECO:0007669"/>
    <property type="project" value="UniProtKB-SubCell"/>
</dbReference>
<organism evidence="17 18">
    <name type="scientific">Hominibacterium faecale</name>
    <dbReference type="NCBI Taxonomy" id="2839743"/>
    <lineage>
        <taxon>Bacteria</taxon>
        <taxon>Bacillati</taxon>
        <taxon>Bacillota</taxon>
        <taxon>Clostridia</taxon>
        <taxon>Peptostreptococcales</taxon>
        <taxon>Anaerovoracaceae</taxon>
        <taxon>Hominibacterium</taxon>
    </lineage>
</organism>
<dbReference type="PANTHER" id="PTHR45528">
    <property type="entry name" value="SENSOR HISTIDINE KINASE CPXA"/>
    <property type="match status" value="1"/>
</dbReference>
<dbReference type="SUPFAM" id="SSF47384">
    <property type="entry name" value="Homodimeric domain of signal transducing histidine kinase"/>
    <property type="match status" value="1"/>
</dbReference>
<comment type="catalytic activity">
    <reaction evidence="1">
        <text>ATP + protein L-histidine = ADP + protein N-phospho-L-histidine.</text>
        <dbReference type="EC" id="2.7.13.3"/>
    </reaction>
</comment>
<evidence type="ECO:0000256" key="8">
    <source>
        <dbReference type="ARBA" id="ARBA00022741"/>
    </source>
</evidence>
<keyword evidence="10 17" id="KW-0067">ATP-binding</keyword>
<dbReference type="GO" id="GO:0005524">
    <property type="term" value="F:ATP binding"/>
    <property type="evidence" value="ECO:0007669"/>
    <property type="project" value="UniProtKB-KW"/>
</dbReference>
<dbReference type="Proteomes" id="UP001065549">
    <property type="component" value="Unassembled WGS sequence"/>
</dbReference>
<dbReference type="InterPro" id="IPR003594">
    <property type="entry name" value="HATPase_dom"/>
</dbReference>
<dbReference type="InterPro" id="IPR036890">
    <property type="entry name" value="HATPase_C_sf"/>
</dbReference>
<dbReference type="PROSITE" id="PS50109">
    <property type="entry name" value="HIS_KIN"/>
    <property type="match status" value="1"/>
</dbReference>
<keyword evidence="12" id="KW-0902">Two-component regulatory system</keyword>
<evidence type="ECO:0000256" key="3">
    <source>
        <dbReference type="ARBA" id="ARBA00012438"/>
    </source>
</evidence>
<dbReference type="EC" id="2.7.13.3" evidence="3"/>
<comment type="subcellular location">
    <subcellularLocation>
        <location evidence="2">Cell membrane</location>
        <topology evidence="2">Multi-pass membrane protein</topology>
    </subcellularLocation>
</comment>
<evidence type="ECO:0000313" key="18">
    <source>
        <dbReference type="Proteomes" id="UP001065549"/>
    </source>
</evidence>
<dbReference type="Pfam" id="PF00512">
    <property type="entry name" value="HisKA"/>
    <property type="match status" value="1"/>
</dbReference>
<evidence type="ECO:0000256" key="5">
    <source>
        <dbReference type="ARBA" id="ARBA00022553"/>
    </source>
</evidence>
<dbReference type="GO" id="GO:0000155">
    <property type="term" value="F:phosphorelay sensor kinase activity"/>
    <property type="evidence" value="ECO:0007669"/>
    <property type="project" value="InterPro"/>
</dbReference>